<comment type="catalytic activity">
    <reaction evidence="1 14">
        <text>S-(5-deoxy-D-ribos-5-yl)-L-homocysteine = (S)-4,5-dihydroxypentane-2,3-dione + L-homocysteine</text>
        <dbReference type="Rhea" id="RHEA:17753"/>
        <dbReference type="ChEBI" id="CHEBI:29484"/>
        <dbReference type="ChEBI" id="CHEBI:58195"/>
        <dbReference type="ChEBI" id="CHEBI:58199"/>
        <dbReference type="EC" id="4.4.1.21"/>
    </reaction>
</comment>
<dbReference type="PIRSF" id="PIRSF006160">
    <property type="entry name" value="AI2"/>
    <property type="match status" value="1"/>
</dbReference>
<dbReference type="InterPro" id="IPR003815">
    <property type="entry name" value="S-ribosylhomocysteinase"/>
</dbReference>
<feature type="binding site" evidence="14">
    <location>
        <position position="69"/>
    </location>
    <ligand>
        <name>Fe cation</name>
        <dbReference type="ChEBI" id="CHEBI:24875"/>
    </ligand>
</feature>
<gene>
    <name evidence="14" type="primary">luxS</name>
    <name evidence="15" type="ORF">ACFSDA_00150</name>
</gene>
<evidence type="ECO:0000256" key="4">
    <source>
        <dbReference type="ARBA" id="ARBA00012240"/>
    </source>
</evidence>
<dbReference type="Gene3D" id="3.30.1360.80">
    <property type="entry name" value="S-ribosylhomocysteinase (LuxS)"/>
    <property type="match status" value="1"/>
</dbReference>
<evidence type="ECO:0000313" key="15">
    <source>
        <dbReference type="EMBL" id="MFD1833469.1"/>
    </source>
</evidence>
<sequence length="163" mass="17901">MTEQTTHDEQSRMNVESFNLDHRTVAAPYVRIADRKVLPGGDVLTKFDLRFTQPNVDHLDSETVHSLEHLMAEHMRDHTGDVIDVSPMGCRTGFYALLSGDHTAEDLAPVLAATLEDVLAATEVPAANEVQCGWGAHHTLEGAQRAARAFLDRRAEWGTVTAG</sequence>
<evidence type="ECO:0000256" key="8">
    <source>
        <dbReference type="ARBA" id="ARBA00022929"/>
    </source>
</evidence>
<keyword evidence="10 14" id="KW-0456">Lyase</keyword>
<evidence type="ECO:0000256" key="14">
    <source>
        <dbReference type="HAMAP-Rule" id="MF_00091"/>
    </source>
</evidence>
<dbReference type="EMBL" id="JBHUFL010000001">
    <property type="protein sequence ID" value="MFD1833469.1"/>
    <property type="molecule type" value="Genomic_DNA"/>
</dbReference>
<evidence type="ECO:0000256" key="12">
    <source>
        <dbReference type="ARBA" id="ARBA00030600"/>
    </source>
</evidence>
<accession>A0ABW4PTA6</accession>
<keyword evidence="9 14" id="KW-0408">Iron</keyword>
<feature type="binding site" evidence="14">
    <location>
        <position position="132"/>
    </location>
    <ligand>
        <name>Fe cation</name>
        <dbReference type="ChEBI" id="CHEBI:24875"/>
    </ligand>
</feature>
<name>A0ABW4PTA6_9MICO</name>
<comment type="subunit">
    <text evidence="3 14">Homodimer.</text>
</comment>
<evidence type="ECO:0000256" key="11">
    <source>
        <dbReference type="ARBA" id="ARBA00024654"/>
    </source>
</evidence>
<dbReference type="HAMAP" id="MF_00091">
    <property type="entry name" value="LuxS"/>
    <property type="match status" value="1"/>
</dbReference>
<evidence type="ECO:0000313" key="16">
    <source>
        <dbReference type="Proteomes" id="UP001597280"/>
    </source>
</evidence>
<reference evidence="16" key="1">
    <citation type="journal article" date="2019" name="Int. J. Syst. Evol. Microbiol.">
        <title>The Global Catalogue of Microorganisms (GCM) 10K type strain sequencing project: providing services to taxonomists for standard genome sequencing and annotation.</title>
        <authorList>
            <consortium name="The Broad Institute Genomics Platform"/>
            <consortium name="The Broad Institute Genome Sequencing Center for Infectious Disease"/>
            <person name="Wu L."/>
            <person name="Ma J."/>
        </authorList>
    </citation>
    <scope>NUCLEOTIDE SEQUENCE [LARGE SCALE GENOMIC DNA]</scope>
    <source>
        <strain evidence="16">JCM 11650</strain>
    </source>
</reference>
<comment type="cofactor">
    <cofactor evidence="14">
        <name>Fe cation</name>
        <dbReference type="ChEBI" id="CHEBI:24875"/>
    </cofactor>
    <text evidence="14">Binds 1 Fe cation per subunit.</text>
</comment>
<dbReference type="PRINTS" id="PR01487">
    <property type="entry name" value="LUXSPROTEIN"/>
</dbReference>
<keyword evidence="7 14" id="KW-0479">Metal-binding</keyword>
<evidence type="ECO:0000256" key="7">
    <source>
        <dbReference type="ARBA" id="ARBA00022723"/>
    </source>
</evidence>
<dbReference type="SUPFAM" id="SSF63411">
    <property type="entry name" value="LuxS/MPP-like metallohydrolase"/>
    <property type="match status" value="1"/>
</dbReference>
<evidence type="ECO:0000256" key="2">
    <source>
        <dbReference type="ARBA" id="ARBA00007311"/>
    </source>
</evidence>
<evidence type="ECO:0000256" key="5">
    <source>
        <dbReference type="ARBA" id="ARBA00015130"/>
    </source>
</evidence>
<dbReference type="RefSeq" id="WP_343903229.1">
    <property type="nucleotide sequence ID" value="NZ_BAAAIS010000001.1"/>
</dbReference>
<dbReference type="InterPro" id="IPR011249">
    <property type="entry name" value="Metalloenz_LuxS/M16"/>
</dbReference>
<comment type="caution">
    <text evidence="15">The sequence shown here is derived from an EMBL/GenBank/DDBJ whole genome shotgun (WGS) entry which is preliminary data.</text>
</comment>
<dbReference type="EC" id="4.4.1.21" evidence="4 14"/>
<keyword evidence="6 14" id="KW-0673">Quorum sensing</keyword>
<evidence type="ECO:0000256" key="6">
    <source>
        <dbReference type="ARBA" id="ARBA00022654"/>
    </source>
</evidence>
<dbReference type="GO" id="GO:0043768">
    <property type="term" value="F:S-ribosylhomocysteine lyase activity"/>
    <property type="evidence" value="ECO:0007669"/>
    <property type="project" value="UniProtKB-EC"/>
</dbReference>
<dbReference type="PANTHER" id="PTHR35799:SF1">
    <property type="entry name" value="S-RIBOSYLHOMOCYSTEINE LYASE"/>
    <property type="match status" value="1"/>
</dbReference>
<dbReference type="PANTHER" id="PTHR35799">
    <property type="entry name" value="S-RIBOSYLHOMOCYSTEINE LYASE"/>
    <property type="match status" value="1"/>
</dbReference>
<protein>
    <recommendedName>
        <fullName evidence="5 14">S-ribosylhomocysteine lyase</fullName>
        <ecNumber evidence="4 14">4.4.1.21</ecNumber>
    </recommendedName>
    <alternativeName>
        <fullName evidence="12 14">AI-2 synthesis protein</fullName>
    </alternativeName>
    <alternativeName>
        <fullName evidence="13 14">Autoinducer-2 production protein LuxS</fullName>
    </alternativeName>
</protein>
<keyword evidence="16" id="KW-1185">Reference proteome</keyword>
<dbReference type="NCBIfam" id="NF002604">
    <property type="entry name" value="PRK02260.1-4"/>
    <property type="match status" value="1"/>
</dbReference>
<evidence type="ECO:0000256" key="1">
    <source>
        <dbReference type="ARBA" id="ARBA00000297"/>
    </source>
</evidence>
<comment type="similarity">
    <text evidence="2 14">Belongs to the LuxS family.</text>
</comment>
<dbReference type="Proteomes" id="UP001597280">
    <property type="component" value="Unassembled WGS sequence"/>
</dbReference>
<dbReference type="Pfam" id="PF02664">
    <property type="entry name" value="LuxS"/>
    <property type="match status" value="1"/>
</dbReference>
<evidence type="ECO:0000256" key="3">
    <source>
        <dbReference type="ARBA" id="ARBA00011738"/>
    </source>
</evidence>
<evidence type="ECO:0000256" key="10">
    <source>
        <dbReference type="ARBA" id="ARBA00023239"/>
    </source>
</evidence>
<comment type="function">
    <text evidence="11 14">Involved in the synthesis of autoinducer 2 (AI-2) which is secreted by bacteria and is used to communicate both the cell density and the metabolic potential of the environment. The regulation of gene expression in response to changes in cell density is called quorum sensing. Catalyzes the transformation of S-ribosylhomocysteine (RHC) to homocysteine (HC) and 4,5-dihydroxy-2,3-pentadione (DPD).</text>
</comment>
<evidence type="ECO:0000256" key="13">
    <source>
        <dbReference type="ARBA" id="ARBA00031777"/>
    </source>
</evidence>
<feature type="binding site" evidence="14">
    <location>
        <position position="65"/>
    </location>
    <ligand>
        <name>Fe cation</name>
        <dbReference type="ChEBI" id="CHEBI:24875"/>
    </ligand>
</feature>
<proteinExistence type="inferred from homology"/>
<organism evidence="15 16">
    <name type="scientific">Brachybacterium rhamnosum</name>
    <dbReference type="NCBI Taxonomy" id="173361"/>
    <lineage>
        <taxon>Bacteria</taxon>
        <taxon>Bacillati</taxon>
        <taxon>Actinomycetota</taxon>
        <taxon>Actinomycetes</taxon>
        <taxon>Micrococcales</taxon>
        <taxon>Dermabacteraceae</taxon>
        <taxon>Brachybacterium</taxon>
    </lineage>
</organism>
<dbReference type="InterPro" id="IPR037005">
    <property type="entry name" value="LuxS_sf"/>
</dbReference>
<keyword evidence="8 14" id="KW-0071">Autoinducer synthesis</keyword>
<evidence type="ECO:0000256" key="9">
    <source>
        <dbReference type="ARBA" id="ARBA00023004"/>
    </source>
</evidence>